<dbReference type="Pfam" id="PF07719">
    <property type="entry name" value="TPR_2"/>
    <property type="match status" value="1"/>
</dbReference>
<evidence type="ECO:0000256" key="2">
    <source>
        <dbReference type="ARBA" id="ARBA00022803"/>
    </source>
</evidence>
<evidence type="ECO:0000256" key="3">
    <source>
        <dbReference type="PROSITE-ProRule" id="PRU00339"/>
    </source>
</evidence>
<dbReference type="SMART" id="SM00028">
    <property type="entry name" value="TPR"/>
    <property type="match status" value="9"/>
</dbReference>
<dbReference type="InterPro" id="IPR051012">
    <property type="entry name" value="CellSynth/LPSAsmb/PSIAsmb"/>
</dbReference>
<dbReference type="InterPro" id="IPR011990">
    <property type="entry name" value="TPR-like_helical_dom_sf"/>
</dbReference>
<dbReference type="InterPro" id="IPR019734">
    <property type="entry name" value="TPR_rpt"/>
</dbReference>
<keyword evidence="1" id="KW-0677">Repeat</keyword>
<sequence>MRPNTGGSGLLLHVTDSVQSRRLINSVYPALSKARTCLWSFFGGREKSVVIVIQSFFINFGLGILPVSKRLVCLTCVGAIYLSGCAGLNSSQSYPEESLEGIRQADVQGLNQHSEIIYLLLAAELAGQRGQYEIALNNYLEAARRTQDPQVAERATQIGLYLKNTEKALEAATLWSERDPGNISARRIAALLLLKAGKTEEALDQLRALLRLPDADLENTLIELVKWLDSEIPKEEGAAVMQRLVTEFPKVAELHFAYALLASNRGEYQLALQEAEKALALQPDWNRARLLQAQVMSQMGDSDAARAAVQKALGSDPNNVRLRLIYSQFLAKAGDFRGAERELVRILEKDPSNNDARFGLATLLLETGQVEKAKKEFLNLTDVAKWRAQAYFYLGLIEARQNRLHHALEWFDRVRSGPLAFDAKVNAITALINLGRVTEARQRLTQVRKQFPNEALRLYLLEAELLSKTKDYEAAFDLLSEGLEEMPGQMELLYSRALVAEQLDRLDSLEADLRAVLEKNPDDPNALNALGYTLADRGDRLEEAKRYLERAIELKPDDPAILDSYGWLQYRLGNYEVALDYLRRAYESVEDPEIGAHLGEVLWESGRYQEAKKVWKEALKKDPEHEDMKKIRAKYREAFE</sequence>
<protein>
    <submittedName>
        <fullName evidence="4">Flp pilus assembly protein TadD</fullName>
    </submittedName>
</protein>
<evidence type="ECO:0000313" key="5">
    <source>
        <dbReference type="Proteomes" id="UP001162030"/>
    </source>
</evidence>
<feature type="repeat" description="TPR" evidence="3">
    <location>
        <begin position="592"/>
        <end position="625"/>
    </location>
</feature>
<keyword evidence="2 3" id="KW-0802">TPR repeat</keyword>
<dbReference type="Pfam" id="PF14559">
    <property type="entry name" value="TPR_19"/>
    <property type="match status" value="1"/>
</dbReference>
<dbReference type="PANTHER" id="PTHR45586:SF1">
    <property type="entry name" value="LIPOPOLYSACCHARIDE ASSEMBLY PROTEIN B"/>
    <property type="match status" value="1"/>
</dbReference>
<name>A0ABN8X4A4_9GAMM</name>
<dbReference type="Pfam" id="PF13181">
    <property type="entry name" value="TPR_8"/>
    <property type="match status" value="1"/>
</dbReference>
<dbReference type="EMBL" id="OX458333">
    <property type="protein sequence ID" value="CAI8866084.1"/>
    <property type="molecule type" value="Genomic_DNA"/>
</dbReference>
<proteinExistence type="predicted"/>
<dbReference type="PANTHER" id="PTHR45586">
    <property type="entry name" value="TPR REPEAT-CONTAINING PROTEIN PA4667"/>
    <property type="match status" value="1"/>
</dbReference>
<accession>A0ABN8X4A4</accession>
<evidence type="ECO:0000256" key="1">
    <source>
        <dbReference type="ARBA" id="ARBA00022737"/>
    </source>
</evidence>
<reference evidence="4 5" key="1">
    <citation type="submission" date="2023-03" db="EMBL/GenBank/DDBJ databases">
        <authorList>
            <person name="Pearce D."/>
        </authorList>
    </citation>
    <scope>NUCLEOTIDE SEQUENCE [LARGE SCALE GENOMIC DNA]</scope>
    <source>
        <strain evidence="4">Msz</strain>
    </source>
</reference>
<dbReference type="Proteomes" id="UP001162030">
    <property type="component" value="Chromosome"/>
</dbReference>
<dbReference type="Pfam" id="PF13424">
    <property type="entry name" value="TPR_12"/>
    <property type="match status" value="1"/>
</dbReference>
<organism evidence="4 5">
    <name type="scientific">Methylocaldum szegediense</name>
    <dbReference type="NCBI Taxonomy" id="73780"/>
    <lineage>
        <taxon>Bacteria</taxon>
        <taxon>Pseudomonadati</taxon>
        <taxon>Pseudomonadota</taxon>
        <taxon>Gammaproteobacteria</taxon>
        <taxon>Methylococcales</taxon>
        <taxon>Methylococcaceae</taxon>
        <taxon>Methylocaldum</taxon>
    </lineage>
</organism>
<feature type="repeat" description="TPR" evidence="3">
    <location>
        <begin position="252"/>
        <end position="285"/>
    </location>
</feature>
<dbReference type="Gene3D" id="1.25.40.10">
    <property type="entry name" value="Tetratricopeptide repeat domain"/>
    <property type="match status" value="2"/>
</dbReference>
<keyword evidence="5" id="KW-1185">Reference proteome</keyword>
<dbReference type="Pfam" id="PF13432">
    <property type="entry name" value="TPR_16"/>
    <property type="match status" value="2"/>
</dbReference>
<evidence type="ECO:0000313" key="4">
    <source>
        <dbReference type="EMBL" id="CAI8866084.1"/>
    </source>
</evidence>
<dbReference type="PROSITE" id="PS50005">
    <property type="entry name" value="TPR"/>
    <property type="match status" value="2"/>
</dbReference>
<dbReference type="InterPro" id="IPR013105">
    <property type="entry name" value="TPR_2"/>
</dbReference>
<gene>
    <name evidence="4" type="ORF">MSZNOR_2790</name>
</gene>
<dbReference type="SUPFAM" id="SSF48452">
    <property type="entry name" value="TPR-like"/>
    <property type="match status" value="4"/>
</dbReference>